<dbReference type="Pfam" id="PF24975">
    <property type="entry name" value="UBA_Rad5"/>
    <property type="match status" value="1"/>
</dbReference>
<dbReference type="PANTHER" id="PTHR45626:SF22">
    <property type="entry name" value="DNA REPAIR PROTEIN RAD5"/>
    <property type="match status" value="1"/>
</dbReference>
<evidence type="ECO:0000256" key="5">
    <source>
        <dbReference type="ARBA" id="ARBA00022763"/>
    </source>
</evidence>
<dbReference type="SUPFAM" id="SSF52540">
    <property type="entry name" value="P-loop containing nucleoside triphosphate hydrolases"/>
    <property type="match status" value="2"/>
</dbReference>
<dbReference type="PROSITE" id="PS51192">
    <property type="entry name" value="HELICASE_ATP_BIND_1"/>
    <property type="match status" value="1"/>
</dbReference>
<dbReference type="GO" id="GO:0008270">
    <property type="term" value="F:zinc ion binding"/>
    <property type="evidence" value="ECO:0007669"/>
    <property type="project" value="UniProtKB-KW"/>
</dbReference>
<dbReference type="SMART" id="SM00490">
    <property type="entry name" value="HELICc"/>
    <property type="match status" value="1"/>
</dbReference>
<dbReference type="Proteomes" id="UP001239445">
    <property type="component" value="Unassembled WGS sequence"/>
</dbReference>
<dbReference type="GO" id="GO:0006281">
    <property type="term" value="P:DNA repair"/>
    <property type="evidence" value="ECO:0007669"/>
    <property type="project" value="UniProtKB-KW"/>
</dbReference>
<dbReference type="Pfam" id="PF00176">
    <property type="entry name" value="SNF2-rel_dom"/>
    <property type="match status" value="1"/>
</dbReference>
<evidence type="ECO:0000256" key="1">
    <source>
        <dbReference type="ARBA" id="ARBA00004123"/>
    </source>
</evidence>
<keyword evidence="4" id="KW-0547">Nucleotide-binding</keyword>
<dbReference type="InterPro" id="IPR013083">
    <property type="entry name" value="Znf_RING/FYVE/PHD"/>
</dbReference>
<proteinExistence type="inferred from homology"/>
<dbReference type="SMART" id="SM00487">
    <property type="entry name" value="DEXDc"/>
    <property type="match status" value="1"/>
</dbReference>
<evidence type="ECO:0000259" key="16">
    <source>
        <dbReference type="PROSITE" id="PS51192"/>
    </source>
</evidence>
<keyword evidence="11" id="KW-0234">DNA repair</keyword>
<feature type="compositionally biased region" description="Polar residues" evidence="14">
    <location>
        <begin position="159"/>
        <end position="181"/>
    </location>
</feature>
<feature type="domain" description="Helicase ATP-binding" evidence="16">
    <location>
        <begin position="512"/>
        <end position="724"/>
    </location>
</feature>
<sequence length="1161" mass="130055">MERNELEGPPSKRRRFFTDPEENADQEPPSSPSTTLPFTPKKRVLQVPQDEDQATLPSSSFSVPTLSARSPLIERDVGHSVNQSTSLRAAADSPKAAAPAPLPFDQETFEAFVGEAVSPEILAVIRDNCNNSIERAVNMYLDGTWKRFKKPTAPPLSKSRPTLPSSGHTTHVPQRNSSSSIPESRYVGAFGVEGWATRSGMNLLKHGDVVRIERQKSTPPNSIGSKGQNKLGSLQPLQRISPAASKRVDVIVRFTDTTGRELGRLAKDTANWVSTLMDQRICKFEGTCVYAPERLRTNDTVFIQLRCSLLRSAFFDRGFQMADNRSIGRFEGAESAEERGLRLRQVALVRLFQEINLVPSRGNAAAARSQRKELLDAAEHAEIQEKERLKSSAGVDPNSPPSEENEDGQELEQDQLDALYKKAQSFDFNTPEAEPASTFAMELRPYQKQALHWMLSKEQNKQVEERESSMHPLWEEYMWPTKDHDDQELPQVPDESAFYINPYSGDMSLEFPRQNQQCLGGILADEMGLGKTIQMLSLVHSHRSDVSLEALRQANAATSVNGLPRLPSGSGRTGIVDAPCTTLVVAPMSLLAQWQSEAENASKEGTLRSMIYYGTDKNADLATLCCEANAANAPDLIITSYGTVLSEFTQIASKKVDRLSSRGLFSLNFFRVILDEAHSIKNRQSKTARACYDISAEHRWALTGTPIVNKLEDLFSLVRFLRVEPWSNFSFWRTFITVPFESKNFMRALDVVQTVLEPLVMRRTKDMKTPDGRPLVPLPPKQIEIVDIELSETERAVYEHIFNRAKRSFNANVEAGTVMKAFTSIFAQILRLRQSCCHPILVRKQDIVADEVEAGAAADAAAGFADDMDLQNLIERFTAATDEGGSNAFGAHVLGQIRDEATNECPICAEEPMEEQTVTGCWHSACKQCLLDYIKHQTDQHQVPRCFQCRGAINARDLFKVVRHDDDPETKSDGQTPRISLERIGVSDSSAKVVALIKHLRELRKENPQMKSVVFSQFTSFLSLIEPALARANMRFLRLDGSMAQKARAAVLTEFKESNKFTVLLISLKAGGVGLNLTSAKRVYMMDPWWSFAIEAQAIDRIHRMGQEDEVKVYRFIVKESVEERMLKIQERKKFIASSLGMMSDEEKKVQRIEDIRELLS</sequence>
<keyword evidence="7" id="KW-0378">Hydrolase</keyword>
<dbReference type="CDD" id="cd16572">
    <property type="entry name" value="RING-HC_SpRad8-like"/>
    <property type="match status" value="1"/>
</dbReference>
<evidence type="ECO:0000313" key="19">
    <source>
        <dbReference type="Proteomes" id="UP001239445"/>
    </source>
</evidence>
<evidence type="ECO:0000256" key="2">
    <source>
        <dbReference type="ARBA" id="ARBA00007025"/>
    </source>
</evidence>
<dbReference type="GO" id="GO:0004386">
    <property type="term" value="F:helicase activity"/>
    <property type="evidence" value="ECO:0007669"/>
    <property type="project" value="UniProtKB-KW"/>
</dbReference>
<dbReference type="InterPro" id="IPR049730">
    <property type="entry name" value="SNF2/RAD54-like_C"/>
</dbReference>
<comment type="similarity">
    <text evidence="2">Belongs to the SNF2/RAD54 helicase family.</text>
</comment>
<dbReference type="PROSITE" id="PS51194">
    <property type="entry name" value="HELICASE_CTER"/>
    <property type="match status" value="1"/>
</dbReference>
<keyword evidence="9" id="KW-0862">Zinc</keyword>
<evidence type="ECO:0000256" key="7">
    <source>
        <dbReference type="ARBA" id="ARBA00022801"/>
    </source>
</evidence>
<dbReference type="AlphaFoldDB" id="A0AAJ0B5P2"/>
<feature type="region of interest" description="Disordered" evidence="14">
    <location>
        <begin position="1"/>
        <end position="41"/>
    </location>
</feature>
<dbReference type="EMBL" id="MU839842">
    <property type="protein sequence ID" value="KAK1751264.1"/>
    <property type="molecule type" value="Genomic_DNA"/>
</dbReference>
<dbReference type="GO" id="GO:0008094">
    <property type="term" value="F:ATP-dependent activity, acting on DNA"/>
    <property type="evidence" value="ECO:0007669"/>
    <property type="project" value="TreeGrafter"/>
</dbReference>
<feature type="domain" description="RING-type" evidence="15">
    <location>
        <begin position="905"/>
        <end position="950"/>
    </location>
</feature>
<dbReference type="Pfam" id="PF00271">
    <property type="entry name" value="Helicase_C"/>
    <property type="match status" value="1"/>
</dbReference>
<evidence type="ECO:0000256" key="4">
    <source>
        <dbReference type="ARBA" id="ARBA00022741"/>
    </source>
</evidence>
<dbReference type="Gene3D" id="3.40.50.300">
    <property type="entry name" value="P-loop containing nucleotide triphosphate hydrolases"/>
    <property type="match status" value="2"/>
</dbReference>
<keyword evidence="3" id="KW-0479">Metal-binding</keyword>
<dbReference type="InterPro" id="IPR014905">
    <property type="entry name" value="HIRAN"/>
</dbReference>
<dbReference type="GO" id="GO:0005524">
    <property type="term" value="F:ATP binding"/>
    <property type="evidence" value="ECO:0007669"/>
    <property type="project" value="UniProtKB-KW"/>
</dbReference>
<dbReference type="SUPFAM" id="SSF57850">
    <property type="entry name" value="RING/U-box"/>
    <property type="match status" value="1"/>
</dbReference>
<name>A0AAJ0B5P2_9PEZI</name>
<keyword evidence="6 13" id="KW-0863">Zinc-finger</keyword>
<keyword evidence="19" id="KW-1185">Reference proteome</keyword>
<dbReference type="GO" id="GO:0005634">
    <property type="term" value="C:nucleus"/>
    <property type="evidence" value="ECO:0007669"/>
    <property type="project" value="UniProtKB-SubCell"/>
</dbReference>
<dbReference type="CDD" id="cd18008">
    <property type="entry name" value="DEXDc_SHPRH-like"/>
    <property type="match status" value="1"/>
</dbReference>
<dbReference type="SMART" id="SM00910">
    <property type="entry name" value="HIRAN"/>
    <property type="match status" value="1"/>
</dbReference>
<evidence type="ECO:0000256" key="14">
    <source>
        <dbReference type="SAM" id="MobiDB-lite"/>
    </source>
</evidence>
<dbReference type="CDD" id="cd18793">
    <property type="entry name" value="SF2_C_SNF"/>
    <property type="match status" value="1"/>
</dbReference>
<dbReference type="GO" id="GO:0003676">
    <property type="term" value="F:nucleic acid binding"/>
    <property type="evidence" value="ECO:0007669"/>
    <property type="project" value="InterPro"/>
</dbReference>
<dbReference type="InterPro" id="IPR000330">
    <property type="entry name" value="SNF2_N"/>
</dbReference>
<evidence type="ECO:0000313" key="18">
    <source>
        <dbReference type="EMBL" id="KAK1751264.1"/>
    </source>
</evidence>
<dbReference type="InterPro" id="IPR050628">
    <property type="entry name" value="SNF2_RAD54_helicase_TF"/>
</dbReference>
<dbReference type="PROSITE" id="PS50089">
    <property type="entry name" value="ZF_RING_2"/>
    <property type="match status" value="1"/>
</dbReference>
<accession>A0AAJ0B5P2</accession>
<gene>
    <name evidence="18" type="ORF">QBC47DRAFT_329832</name>
</gene>
<dbReference type="Gene3D" id="3.40.50.10810">
    <property type="entry name" value="Tandem AAA-ATPase domain"/>
    <property type="match status" value="1"/>
</dbReference>
<dbReference type="Gene3D" id="3.30.40.10">
    <property type="entry name" value="Zinc/RING finger domain, C3HC4 (zinc finger)"/>
    <property type="match status" value="1"/>
</dbReference>
<keyword evidence="5" id="KW-0227">DNA damage</keyword>
<keyword evidence="10" id="KW-0067">ATP-binding</keyword>
<evidence type="ECO:0000256" key="13">
    <source>
        <dbReference type="PROSITE-ProRule" id="PRU00175"/>
    </source>
</evidence>
<evidence type="ECO:0000256" key="6">
    <source>
        <dbReference type="ARBA" id="ARBA00022771"/>
    </source>
</evidence>
<feature type="compositionally biased region" description="Low complexity" evidence="14">
    <location>
        <begin position="89"/>
        <end position="99"/>
    </location>
</feature>
<protein>
    <submittedName>
        <fullName evidence="18">DNA repair protein rad5</fullName>
    </submittedName>
</protein>
<evidence type="ECO:0000256" key="11">
    <source>
        <dbReference type="ARBA" id="ARBA00023204"/>
    </source>
</evidence>
<evidence type="ECO:0000259" key="17">
    <source>
        <dbReference type="PROSITE" id="PS51194"/>
    </source>
</evidence>
<keyword evidence="12" id="KW-0539">Nucleus</keyword>
<dbReference type="InterPro" id="IPR001841">
    <property type="entry name" value="Znf_RING"/>
</dbReference>
<comment type="caution">
    <text evidence="18">The sequence shown here is derived from an EMBL/GenBank/DDBJ whole genome shotgun (WGS) entry which is preliminary data.</text>
</comment>
<evidence type="ECO:0000256" key="8">
    <source>
        <dbReference type="ARBA" id="ARBA00022806"/>
    </source>
</evidence>
<dbReference type="Pfam" id="PF08797">
    <property type="entry name" value="HIRAN"/>
    <property type="match status" value="1"/>
</dbReference>
<feature type="region of interest" description="Disordered" evidence="14">
    <location>
        <begin position="383"/>
        <end position="411"/>
    </location>
</feature>
<evidence type="ECO:0000259" key="15">
    <source>
        <dbReference type="PROSITE" id="PS50089"/>
    </source>
</evidence>
<reference evidence="18" key="1">
    <citation type="submission" date="2023-06" db="EMBL/GenBank/DDBJ databases">
        <title>Genome-scale phylogeny and comparative genomics of the fungal order Sordariales.</title>
        <authorList>
            <consortium name="Lawrence Berkeley National Laboratory"/>
            <person name="Hensen N."/>
            <person name="Bonometti L."/>
            <person name="Westerberg I."/>
            <person name="Brannstrom I.O."/>
            <person name="Guillou S."/>
            <person name="Cros-Aarteil S."/>
            <person name="Calhoun S."/>
            <person name="Haridas S."/>
            <person name="Kuo A."/>
            <person name="Mondo S."/>
            <person name="Pangilinan J."/>
            <person name="Riley R."/>
            <person name="Labutti K."/>
            <person name="Andreopoulos B."/>
            <person name="Lipzen A."/>
            <person name="Chen C."/>
            <person name="Yanf M."/>
            <person name="Daum C."/>
            <person name="Ng V."/>
            <person name="Clum A."/>
            <person name="Steindorff A."/>
            <person name="Ohm R."/>
            <person name="Martin F."/>
            <person name="Silar P."/>
            <person name="Natvig D."/>
            <person name="Lalanne C."/>
            <person name="Gautier V."/>
            <person name="Ament-Velasquez S.L."/>
            <person name="Kruys A."/>
            <person name="Hutchinson M.I."/>
            <person name="Powell A.J."/>
            <person name="Barry K."/>
            <person name="Miller A.N."/>
            <person name="Grigoriev I.V."/>
            <person name="Debuchy R."/>
            <person name="Gladieux P."/>
            <person name="Thoren M.H."/>
            <person name="Johannesson H."/>
        </authorList>
    </citation>
    <scope>NUCLEOTIDE SEQUENCE</scope>
    <source>
        <strain evidence="18">PSN4</strain>
    </source>
</reference>
<feature type="domain" description="Helicase C-terminal" evidence="17">
    <location>
        <begin position="995"/>
        <end position="1151"/>
    </location>
</feature>
<dbReference type="InterPro" id="IPR027417">
    <property type="entry name" value="P-loop_NTPase"/>
</dbReference>
<feature type="region of interest" description="Disordered" evidence="14">
    <location>
        <begin position="74"/>
        <end position="99"/>
    </location>
</feature>
<comment type="subcellular location">
    <subcellularLocation>
        <location evidence="1">Nucleus</location>
    </subcellularLocation>
</comment>
<evidence type="ECO:0000256" key="3">
    <source>
        <dbReference type="ARBA" id="ARBA00022723"/>
    </source>
</evidence>
<feature type="region of interest" description="Disordered" evidence="14">
    <location>
        <begin position="151"/>
        <end position="181"/>
    </location>
</feature>
<dbReference type="InterPro" id="IPR038718">
    <property type="entry name" value="SNF2-like_sf"/>
</dbReference>
<dbReference type="GO" id="GO:0016818">
    <property type="term" value="F:hydrolase activity, acting on acid anhydrides, in phosphorus-containing anhydrides"/>
    <property type="evidence" value="ECO:0007669"/>
    <property type="project" value="InterPro"/>
</dbReference>
<evidence type="ECO:0000256" key="12">
    <source>
        <dbReference type="ARBA" id="ARBA00023242"/>
    </source>
</evidence>
<evidence type="ECO:0000256" key="10">
    <source>
        <dbReference type="ARBA" id="ARBA00022840"/>
    </source>
</evidence>
<dbReference type="InterPro" id="IPR014001">
    <property type="entry name" value="Helicase_ATP-bd"/>
</dbReference>
<organism evidence="18 19">
    <name type="scientific">Echria macrotheca</name>
    <dbReference type="NCBI Taxonomy" id="438768"/>
    <lineage>
        <taxon>Eukaryota</taxon>
        <taxon>Fungi</taxon>
        <taxon>Dikarya</taxon>
        <taxon>Ascomycota</taxon>
        <taxon>Pezizomycotina</taxon>
        <taxon>Sordariomycetes</taxon>
        <taxon>Sordariomycetidae</taxon>
        <taxon>Sordariales</taxon>
        <taxon>Schizotheciaceae</taxon>
        <taxon>Echria</taxon>
    </lineage>
</organism>
<dbReference type="PANTHER" id="PTHR45626">
    <property type="entry name" value="TRANSCRIPTION TERMINATION FACTOR 2-RELATED"/>
    <property type="match status" value="1"/>
</dbReference>
<keyword evidence="8" id="KW-0347">Helicase</keyword>
<evidence type="ECO:0000256" key="9">
    <source>
        <dbReference type="ARBA" id="ARBA00022833"/>
    </source>
</evidence>
<dbReference type="InterPro" id="IPR001650">
    <property type="entry name" value="Helicase_C-like"/>
</dbReference>